<dbReference type="Proteomes" id="UP000657918">
    <property type="component" value="Unassembled WGS sequence"/>
</dbReference>
<name>A0A835N774_9ROSI</name>
<accession>A0A835N774</accession>
<gene>
    <name evidence="1" type="ORF">SADUNF_Sadunf02G0105200</name>
</gene>
<protein>
    <submittedName>
        <fullName evidence="1">Uncharacterized protein</fullName>
    </submittedName>
</protein>
<reference evidence="1 2" key="1">
    <citation type="submission" date="2020-10" db="EMBL/GenBank/DDBJ databases">
        <title>Plant Genome Project.</title>
        <authorList>
            <person name="Zhang R.-G."/>
        </authorList>
    </citation>
    <scope>NUCLEOTIDE SEQUENCE [LARGE SCALE GENOMIC DNA]</scope>
    <source>
        <strain evidence="1">FAFU-HL-1</strain>
        <tissue evidence="1">Leaf</tissue>
    </source>
</reference>
<dbReference type="EMBL" id="JADGMS010000002">
    <property type="protein sequence ID" value="KAF9687551.1"/>
    <property type="molecule type" value="Genomic_DNA"/>
</dbReference>
<evidence type="ECO:0000313" key="2">
    <source>
        <dbReference type="Proteomes" id="UP000657918"/>
    </source>
</evidence>
<proteinExistence type="predicted"/>
<organism evidence="1 2">
    <name type="scientific">Salix dunnii</name>
    <dbReference type="NCBI Taxonomy" id="1413687"/>
    <lineage>
        <taxon>Eukaryota</taxon>
        <taxon>Viridiplantae</taxon>
        <taxon>Streptophyta</taxon>
        <taxon>Embryophyta</taxon>
        <taxon>Tracheophyta</taxon>
        <taxon>Spermatophyta</taxon>
        <taxon>Magnoliopsida</taxon>
        <taxon>eudicotyledons</taxon>
        <taxon>Gunneridae</taxon>
        <taxon>Pentapetalae</taxon>
        <taxon>rosids</taxon>
        <taxon>fabids</taxon>
        <taxon>Malpighiales</taxon>
        <taxon>Salicaceae</taxon>
        <taxon>Saliceae</taxon>
        <taxon>Salix</taxon>
    </lineage>
</organism>
<comment type="caution">
    <text evidence="1">The sequence shown here is derived from an EMBL/GenBank/DDBJ whole genome shotgun (WGS) entry which is preliminary data.</text>
</comment>
<dbReference type="AlphaFoldDB" id="A0A835N774"/>
<evidence type="ECO:0000313" key="1">
    <source>
        <dbReference type="EMBL" id="KAF9687551.1"/>
    </source>
</evidence>
<sequence>MPVNRPQKSLKLNARVTNSCKLGSRVHILENVGSRSTVALKRTKMNLVNKLCSIMALSFPQLIPGQSD</sequence>
<keyword evidence="2" id="KW-1185">Reference proteome</keyword>